<comment type="cofactor">
    <cofactor evidence="4">
        <name>Mg(2+)</name>
        <dbReference type="ChEBI" id="CHEBI:18420"/>
    </cofactor>
</comment>
<evidence type="ECO:0000256" key="4">
    <source>
        <dbReference type="RuleBase" id="RU365090"/>
    </source>
</evidence>
<dbReference type="InterPro" id="IPR038987">
    <property type="entry name" value="MoeA-like"/>
</dbReference>
<dbReference type="InterPro" id="IPR036135">
    <property type="entry name" value="MoeA_linker/N_sf"/>
</dbReference>
<evidence type="ECO:0000259" key="6">
    <source>
        <dbReference type="SMART" id="SM00852"/>
    </source>
</evidence>
<dbReference type="GO" id="GO:0006777">
    <property type="term" value="P:Mo-molybdopterin cofactor biosynthetic process"/>
    <property type="evidence" value="ECO:0007669"/>
    <property type="project" value="UniProtKB-UniRule"/>
</dbReference>
<dbReference type="EC" id="2.10.1.1" evidence="4"/>
<dbReference type="OrthoDB" id="9804758at2"/>
<keyword evidence="8" id="KW-1185">Reference proteome</keyword>
<evidence type="ECO:0000256" key="3">
    <source>
        <dbReference type="ARBA" id="ARBA00047317"/>
    </source>
</evidence>
<dbReference type="InterPro" id="IPR036425">
    <property type="entry name" value="MoaB/Mog-like_dom_sf"/>
</dbReference>
<reference evidence="7" key="2">
    <citation type="submission" date="2006-05" db="EMBL/GenBank/DDBJ databases">
        <title>Sequencing of the draft genome and assembly of Desulfuromonas acetoxidans DSM 684.</title>
        <authorList>
            <consortium name="US DOE Joint Genome Institute (JGI-PGF)"/>
            <person name="Copeland A."/>
            <person name="Lucas S."/>
            <person name="Lapidus A."/>
            <person name="Barry K."/>
            <person name="Detter J.C."/>
            <person name="Glavina del Rio T."/>
            <person name="Hammon N."/>
            <person name="Israni S."/>
            <person name="Dalin E."/>
            <person name="Tice H."/>
            <person name="Bruce D."/>
            <person name="Pitluck S."/>
            <person name="Richardson P."/>
        </authorList>
    </citation>
    <scope>NUCLEOTIDE SEQUENCE [LARGE SCALE GENOMIC DNA]</scope>
    <source>
        <strain evidence="7">DSM 684</strain>
    </source>
</reference>
<dbReference type="InterPro" id="IPR005110">
    <property type="entry name" value="MoeA_linker/N"/>
</dbReference>
<evidence type="ECO:0000256" key="5">
    <source>
        <dbReference type="SAM" id="Phobius"/>
    </source>
</evidence>
<dbReference type="Gene3D" id="3.40.980.10">
    <property type="entry name" value="MoaB/Mog-like domain"/>
    <property type="match status" value="1"/>
</dbReference>
<comment type="similarity">
    <text evidence="2 4">Belongs to the MoeA family.</text>
</comment>
<organism evidence="7 8">
    <name type="scientific">Desulfuromonas acetoxidans (strain DSM 684 / 11070)</name>
    <dbReference type="NCBI Taxonomy" id="281689"/>
    <lineage>
        <taxon>Bacteria</taxon>
        <taxon>Pseudomonadati</taxon>
        <taxon>Thermodesulfobacteriota</taxon>
        <taxon>Desulfuromonadia</taxon>
        <taxon>Desulfuromonadales</taxon>
        <taxon>Desulfuromonadaceae</taxon>
        <taxon>Desulfuromonas</taxon>
    </lineage>
</organism>
<dbReference type="RefSeq" id="WP_005998434.1">
    <property type="nucleotide sequence ID" value="NZ_AAEW02000004.1"/>
</dbReference>
<dbReference type="CDD" id="cd00887">
    <property type="entry name" value="MoeA"/>
    <property type="match status" value="1"/>
</dbReference>
<dbReference type="Pfam" id="PF03453">
    <property type="entry name" value="MoeA_N"/>
    <property type="match status" value="1"/>
</dbReference>
<dbReference type="Gene3D" id="3.90.105.10">
    <property type="entry name" value="Molybdopterin biosynthesis moea protein, domain 2"/>
    <property type="match status" value="1"/>
</dbReference>
<keyword evidence="5" id="KW-0472">Membrane</keyword>
<keyword evidence="4" id="KW-0479">Metal-binding</keyword>
<protein>
    <recommendedName>
        <fullName evidence="4">Molybdopterin molybdenumtransferase</fullName>
        <ecNumber evidence="4">2.10.1.1</ecNumber>
    </recommendedName>
</protein>
<dbReference type="Proteomes" id="UP000005695">
    <property type="component" value="Unassembled WGS sequence"/>
</dbReference>
<dbReference type="SMART" id="SM00852">
    <property type="entry name" value="MoCF_biosynth"/>
    <property type="match status" value="1"/>
</dbReference>
<dbReference type="GO" id="GO:0061599">
    <property type="term" value="F:molybdopterin molybdotransferase activity"/>
    <property type="evidence" value="ECO:0007669"/>
    <property type="project" value="UniProtKB-UniRule"/>
</dbReference>
<keyword evidence="4" id="KW-0808">Transferase</keyword>
<accession>Q1K2G2</accession>
<dbReference type="PANTHER" id="PTHR10192">
    <property type="entry name" value="MOLYBDOPTERIN BIOSYNTHESIS PROTEIN"/>
    <property type="match status" value="1"/>
</dbReference>
<reference evidence="7" key="1">
    <citation type="submission" date="2006-05" db="EMBL/GenBank/DDBJ databases">
        <title>Annotation of the draft genome assembly of Desulfuromonas acetoxidans DSM 684.</title>
        <authorList>
            <consortium name="US DOE Joint Genome Institute (JGI-ORNL)"/>
            <person name="Larimer F."/>
            <person name="Land M."/>
            <person name="Hauser L."/>
        </authorList>
    </citation>
    <scope>NUCLEOTIDE SEQUENCE [LARGE SCALE GENOMIC DNA]</scope>
    <source>
        <strain evidence="7">DSM 684</strain>
    </source>
</reference>
<name>Q1K2G2_DESA6</name>
<keyword evidence="5" id="KW-1133">Transmembrane helix</keyword>
<evidence type="ECO:0000256" key="2">
    <source>
        <dbReference type="ARBA" id="ARBA00010763"/>
    </source>
</evidence>
<dbReference type="UniPathway" id="UPA00344"/>
<dbReference type="SUPFAM" id="SSF63882">
    <property type="entry name" value="MoeA N-terminal region -like"/>
    <property type="match status" value="1"/>
</dbReference>
<dbReference type="SUPFAM" id="SSF63867">
    <property type="entry name" value="MoeA C-terminal domain-like"/>
    <property type="match status" value="1"/>
</dbReference>
<feature type="domain" description="MoaB/Mog" evidence="6">
    <location>
        <begin position="173"/>
        <end position="311"/>
    </location>
</feature>
<evidence type="ECO:0000313" key="7">
    <source>
        <dbReference type="EMBL" id="EAT16477.1"/>
    </source>
</evidence>
<feature type="transmembrane region" description="Helical" evidence="5">
    <location>
        <begin position="286"/>
        <end position="306"/>
    </location>
</feature>
<keyword evidence="4" id="KW-0460">Magnesium</keyword>
<comment type="caution">
    <text evidence="7">The sequence shown here is derived from an EMBL/GenBank/DDBJ whole genome shotgun (WGS) entry which is preliminary data.</text>
</comment>
<dbReference type="InterPro" id="IPR001453">
    <property type="entry name" value="MoaB/Mog_dom"/>
</dbReference>
<dbReference type="Pfam" id="PF00994">
    <property type="entry name" value="MoCF_biosynth"/>
    <property type="match status" value="1"/>
</dbReference>
<dbReference type="Gene3D" id="2.40.340.10">
    <property type="entry name" value="MoeA, C-terminal, domain IV"/>
    <property type="match status" value="1"/>
</dbReference>
<evidence type="ECO:0000313" key="8">
    <source>
        <dbReference type="Proteomes" id="UP000005695"/>
    </source>
</evidence>
<keyword evidence="5" id="KW-0812">Transmembrane</keyword>
<comment type="pathway">
    <text evidence="4">Cofactor biosynthesis; molybdopterin biosynthesis.</text>
</comment>
<comment type="function">
    <text evidence="1 4">Catalyzes the insertion of molybdate into adenylated molybdopterin with the concomitant release of AMP.</text>
</comment>
<gene>
    <name evidence="7" type="ORF">Dace_2572</name>
</gene>
<keyword evidence="4" id="KW-0500">Molybdenum</keyword>
<dbReference type="InterPro" id="IPR036688">
    <property type="entry name" value="MoeA_C_domain_IV_sf"/>
</dbReference>
<sequence length="400" mass="43215">MSPVSYPDALRSLLTAVSPVGKETVCIGDALHRITAERVLAPQPLPNSRRSAVDGFALADVTRRQWRVAGSRAAGELATDPLAEEDALAVMTGGGVPDNAKAVVRVEESHQLGDSLCLADGVVANGNINELGHELMPGYSLLDAGCRMDAIRHSTLCYAGVSDLCVYRPLRVGVMLSGGELLTPGTPPRPGSSYECHRALLQPTLEQLGCQCTFAGPVADDPQRIHDTVEQLAEHHDLIVTSGGVSMGKYDFVRPLLKQQEFELVVDRTKIKPGSPLLAAKRGEQLFVAMPGYPAAFLINLFLYLVPVIKRLAGWQRYAPLWQHEVLNAPLRGRVGRSDMIRIQKRAEKVAPLADQLTSHYCGFAQAEGLAWLDETRSHATAGESVAVCWFDALVNDGGQ</sequence>
<dbReference type="AlphaFoldDB" id="Q1K2G2"/>
<dbReference type="PANTHER" id="PTHR10192:SF5">
    <property type="entry name" value="GEPHYRIN"/>
    <property type="match status" value="1"/>
</dbReference>
<keyword evidence="4" id="KW-0501">Molybdenum cofactor biosynthesis</keyword>
<proteinExistence type="inferred from homology"/>
<dbReference type="EMBL" id="AAEW02000004">
    <property type="protein sequence ID" value="EAT16477.1"/>
    <property type="molecule type" value="Genomic_DNA"/>
</dbReference>
<dbReference type="SUPFAM" id="SSF53218">
    <property type="entry name" value="Molybdenum cofactor biosynthesis proteins"/>
    <property type="match status" value="1"/>
</dbReference>
<comment type="catalytic activity">
    <reaction evidence="3">
        <text>adenylyl-molybdopterin + molybdate = Mo-molybdopterin + AMP + H(+)</text>
        <dbReference type="Rhea" id="RHEA:35047"/>
        <dbReference type="ChEBI" id="CHEBI:15378"/>
        <dbReference type="ChEBI" id="CHEBI:36264"/>
        <dbReference type="ChEBI" id="CHEBI:62727"/>
        <dbReference type="ChEBI" id="CHEBI:71302"/>
        <dbReference type="ChEBI" id="CHEBI:456215"/>
        <dbReference type="EC" id="2.10.1.1"/>
    </reaction>
</comment>
<dbReference type="Gene3D" id="2.170.190.11">
    <property type="entry name" value="Molybdopterin biosynthesis moea protein, domain 3"/>
    <property type="match status" value="1"/>
</dbReference>
<evidence type="ECO:0000256" key="1">
    <source>
        <dbReference type="ARBA" id="ARBA00002901"/>
    </source>
</evidence>
<dbReference type="GO" id="GO:0005829">
    <property type="term" value="C:cytosol"/>
    <property type="evidence" value="ECO:0007669"/>
    <property type="project" value="TreeGrafter"/>
</dbReference>
<dbReference type="GO" id="GO:0046872">
    <property type="term" value="F:metal ion binding"/>
    <property type="evidence" value="ECO:0007669"/>
    <property type="project" value="UniProtKB-UniRule"/>
</dbReference>